<dbReference type="STRING" id="1317122.ATO12_01730"/>
<comment type="subcellular location">
    <subcellularLocation>
        <location evidence="1">Cell outer membrane</location>
    </subcellularLocation>
</comment>
<comment type="caution">
    <text evidence="8">The sequence shown here is derived from an EMBL/GenBank/DDBJ whole genome shotgun (WGS) entry which is preliminary data.</text>
</comment>
<evidence type="ECO:0000256" key="2">
    <source>
        <dbReference type="ARBA" id="ARBA00006275"/>
    </source>
</evidence>
<dbReference type="CDD" id="cd08977">
    <property type="entry name" value="SusD"/>
    <property type="match status" value="1"/>
</dbReference>
<evidence type="ECO:0000256" key="5">
    <source>
        <dbReference type="ARBA" id="ARBA00023237"/>
    </source>
</evidence>
<dbReference type="Pfam" id="PF14322">
    <property type="entry name" value="SusD-like_3"/>
    <property type="match status" value="1"/>
</dbReference>
<keyword evidence="4" id="KW-0472">Membrane</keyword>
<dbReference type="Proteomes" id="UP000023541">
    <property type="component" value="Unassembled WGS sequence"/>
</dbReference>
<organism evidence="8 9">
    <name type="scientific">Aquimarina atlantica</name>
    <dbReference type="NCBI Taxonomy" id="1317122"/>
    <lineage>
        <taxon>Bacteria</taxon>
        <taxon>Pseudomonadati</taxon>
        <taxon>Bacteroidota</taxon>
        <taxon>Flavobacteriia</taxon>
        <taxon>Flavobacteriales</taxon>
        <taxon>Flavobacteriaceae</taxon>
        <taxon>Aquimarina</taxon>
    </lineage>
</organism>
<keyword evidence="5" id="KW-0998">Cell outer membrane</keyword>
<dbReference type="Gene3D" id="1.25.40.900">
    <property type="match status" value="1"/>
</dbReference>
<name>A0A023C0Y6_9FLAO</name>
<dbReference type="InterPro" id="IPR012944">
    <property type="entry name" value="SusD_RagB_dom"/>
</dbReference>
<dbReference type="Gene3D" id="1.25.40.390">
    <property type="match status" value="1"/>
</dbReference>
<protein>
    <recommendedName>
        <fullName evidence="10">Carbohydrate-binding protein SusD</fullName>
    </recommendedName>
</protein>
<evidence type="ECO:0000256" key="4">
    <source>
        <dbReference type="ARBA" id="ARBA00023136"/>
    </source>
</evidence>
<dbReference type="Pfam" id="PF07980">
    <property type="entry name" value="SusD_RagB"/>
    <property type="match status" value="1"/>
</dbReference>
<evidence type="ECO:0000259" key="7">
    <source>
        <dbReference type="Pfam" id="PF14322"/>
    </source>
</evidence>
<dbReference type="OrthoDB" id="630434at2"/>
<keyword evidence="3" id="KW-0732">Signal</keyword>
<accession>A0A023C0Y6</accession>
<sequence>MKKYIYIFIATILTLLSCEDTLEQRFSDAVEVENAITDINSLKLASSGAYSFLANSALYNRTFTLLPEIMSDNAFIDAFDNTGRYLEFDDYIVTSNDARTNEAWNIMSRIIATTSIVIREAKKLSFPETVQEDADQYIGEMYALRALAFHNFQLLFAQPYNFTTDASHLGVPIPDFALLGDGANLQEPPRSSTAAVYQQIISDLQEAISLMRTESRPTRLDINAAKALLARVYLHQENWSGARDMATDVINTSGKSLLTRDNYIAAWAEDFNSESLFVVANNETDNSGSNSISHFYLNYKDAFATDNFKSNLSDTDVRKELYPAEGAVNLIQKFPRNDTQDDNVHVLRLSEMYLIKAEAHAQLNEDSDAQQALDVIIHRALEAPVPPDTLPVSTETGQALLDKILLERRKELAFEGFRLFDLTRHGITFNKYRQDGDPIEINAPANRTILPIPIDEINVNPNIANQQNPGY</sequence>
<evidence type="ECO:0000259" key="6">
    <source>
        <dbReference type="Pfam" id="PF07980"/>
    </source>
</evidence>
<evidence type="ECO:0000313" key="8">
    <source>
        <dbReference type="EMBL" id="EZH75528.1"/>
    </source>
</evidence>
<dbReference type="EMBL" id="AQRA01000001">
    <property type="protein sequence ID" value="EZH75528.1"/>
    <property type="molecule type" value="Genomic_DNA"/>
</dbReference>
<dbReference type="PROSITE" id="PS51257">
    <property type="entry name" value="PROKAR_LIPOPROTEIN"/>
    <property type="match status" value="1"/>
</dbReference>
<keyword evidence="9" id="KW-1185">Reference proteome</keyword>
<dbReference type="AlphaFoldDB" id="A0A023C0Y6"/>
<evidence type="ECO:0008006" key="10">
    <source>
        <dbReference type="Google" id="ProtNLM"/>
    </source>
</evidence>
<dbReference type="SUPFAM" id="SSF48452">
    <property type="entry name" value="TPR-like"/>
    <property type="match status" value="1"/>
</dbReference>
<comment type="similarity">
    <text evidence="2">Belongs to the SusD family.</text>
</comment>
<feature type="domain" description="SusD-like N-terminal" evidence="7">
    <location>
        <begin position="57"/>
        <end position="234"/>
    </location>
</feature>
<reference evidence="8 9" key="1">
    <citation type="submission" date="2014-04" db="EMBL/GenBank/DDBJ databases">
        <title>Aquimarina sp. 22II-S11-z7 Genome Sequencing.</title>
        <authorList>
            <person name="Lai Q."/>
        </authorList>
    </citation>
    <scope>NUCLEOTIDE SEQUENCE [LARGE SCALE GENOMIC DNA]</scope>
    <source>
        <strain evidence="8 9">22II-S11-z7</strain>
    </source>
</reference>
<dbReference type="RefSeq" id="WP_034238083.1">
    <property type="nucleotide sequence ID" value="NZ_AQRA01000001.1"/>
</dbReference>
<dbReference type="Gene3D" id="2.20.20.130">
    <property type="match status" value="1"/>
</dbReference>
<dbReference type="InterPro" id="IPR033985">
    <property type="entry name" value="SusD-like_N"/>
</dbReference>
<evidence type="ECO:0000313" key="9">
    <source>
        <dbReference type="Proteomes" id="UP000023541"/>
    </source>
</evidence>
<feature type="domain" description="RagB/SusD" evidence="6">
    <location>
        <begin position="326"/>
        <end position="471"/>
    </location>
</feature>
<evidence type="ECO:0000256" key="3">
    <source>
        <dbReference type="ARBA" id="ARBA00022729"/>
    </source>
</evidence>
<dbReference type="GO" id="GO:0009279">
    <property type="term" value="C:cell outer membrane"/>
    <property type="evidence" value="ECO:0007669"/>
    <property type="project" value="UniProtKB-SubCell"/>
</dbReference>
<dbReference type="eggNOG" id="COG3193">
    <property type="taxonomic scope" value="Bacteria"/>
</dbReference>
<dbReference type="InterPro" id="IPR011990">
    <property type="entry name" value="TPR-like_helical_dom_sf"/>
</dbReference>
<evidence type="ECO:0000256" key="1">
    <source>
        <dbReference type="ARBA" id="ARBA00004442"/>
    </source>
</evidence>
<gene>
    <name evidence="8" type="ORF">ATO12_01730</name>
</gene>
<proteinExistence type="inferred from homology"/>